<evidence type="ECO:0000313" key="6">
    <source>
        <dbReference type="Proteomes" id="UP000825701"/>
    </source>
</evidence>
<evidence type="ECO:0000256" key="2">
    <source>
        <dbReference type="ARBA" id="ARBA00022679"/>
    </source>
</evidence>
<dbReference type="PANTHER" id="PTHR43464">
    <property type="entry name" value="METHYLTRANSFERASE"/>
    <property type="match status" value="1"/>
</dbReference>
<keyword evidence="3" id="KW-0949">S-adenosyl-L-methionine</keyword>
<dbReference type="Pfam" id="PF13847">
    <property type="entry name" value="Methyltransf_31"/>
    <property type="match status" value="1"/>
</dbReference>
<dbReference type="GO" id="GO:0032259">
    <property type="term" value="P:methylation"/>
    <property type="evidence" value="ECO:0007669"/>
    <property type="project" value="UniProtKB-KW"/>
</dbReference>
<keyword evidence="2" id="KW-0808">Transferase</keyword>
<proteinExistence type="predicted"/>
<evidence type="ECO:0000259" key="4">
    <source>
        <dbReference type="Pfam" id="PF13847"/>
    </source>
</evidence>
<dbReference type="Proteomes" id="UP000825701">
    <property type="component" value="Chromosome"/>
</dbReference>
<dbReference type="KEGG" id="cmet:K6K41_08985"/>
<evidence type="ECO:0000313" key="5">
    <source>
        <dbReference type="EMBL" id="QZO02309.1"/>
    </source>
</evidence>
<evidence type="ECO:0000256" key="3">
    <source>
        <dbReference type="ARBA" id="ARBA00022691"/>
    </source>
</evidence>
<dbReference type="EMBL" id="CP081869">
    <property type="protein sequence ID" value="QZO02309.1"/>
    <property type="molecule type" value="Genomic_DNA"/>
</dbReference>
<dbReference type="InterPro" id="IPR025714">
    <property type="entry name" value="Methyltranfer_dom"/>
</dbReference>
<keyword evidence="6" id="KW-1185">Reference proteome</keyword>
<keyword evidence="1 5" id="KW-0489">Methyltransferase</keyword>
<dbReference type="InterPro" id="IPR029063">
    <property type="entry name" value="SAM-dependent_MTases_sf"/>
</dbReference>
<dbReference type="GO" id="GO:0008168">
    <property type="term" value="F:methyltransferase activity"/>
    <property type="evidence" value="ECO:0007669"/>
    <property type="project" value="UniProtKB-KW"/>
</dbReference>
<evidence type="ECO:0000256" key="1">
    <source>
        <dbReference type="ARBA" id="ARBA00022603"/>
    </source>
</evidence>
<dbReference type="AlphaFoldDB" id="A0A9E6RCG1"/>
<dbReference type="CDD" id="cd02440">
    <property type="entry name" value="AdoMet_MTases"/>
    <property type="match status" value="1"/>
</dbReference>
<dbReference type="Gene3D" id="3.40.50.150">
    <property type="entry name" value="Vaccinia Virus protein VP39"/>
    <property type="match status" value="1"/>
</dbReference>
<dbReference type="PANTHER" id="PTHR43464:SF19">
    <property type="entry name" value="UBIQUINONE BIOSYNTHESIS O-METHYLTRANSFERASE, MITOCHONDRIAL"/>
    <property type="match status" value="1"/>
</dbReference>
<reference evidence="5" key="1">
    <citation type="submission" date="2021-08" db="EMBL/GenBank/DDBJ databases">
        <authorList>
            <person name="Zhang H."/>
            <person name="Xu M."/>
            <person name="Yu Z."/>
            <person name="Yang L."/>
            <person name="Cai Y."/>
        </authorList>
    </citation>
    <scope>NUCLEOTIDE SEQUENCE</scope>
    <source>
        <strain evidence="5">CHL1</strain>
    </source>
</reference>
<organism evidence="5 6">
    <name type="scientific">Chenggangzhangella methanolivorans</name>
    <dbReference type="NCBI Taxonomy" id="1437009"/>
    <lineage>
        <taxon>Bacteria</taxon>
        <taxon>Pseudomonadati</taxon>
        <taxon>Pseudomonadota</taxon>
        <taxon>Alphaproteobacteria</taxon>
        <taxon>Hyphomicrobiales</taxon>
        <taxon>Methylopilaceae</taxon>
        <taxon>Chenggangzhangella</taxon>
    </lineage>
</organism>
<accession>A0A9E6RCG1</accession>
<protein>
    <submittedName>
        <fullName evidence="5">Methyltransferase domain-containing protein</fullName>
    </submittedName>
</protein>
<gene>
    <name evidence="5" type="ORF">K6K41_08985</name>
</gene>
<sequence>MRVLDVGCGFGDVTLLAAALVGEAGAAVGVDLDGAALERARGRDVPAGSAVPTFAQAAIADLPATLDDFDAIVGRRVLMYQADAVEAVRVLAERLRPGGIIIFQEHDATLTPASLTAFPLHARAQGWLQRMIEREGADLHIGFHLHAILTRAGLGVEQVRAEAIVQTPTAPYALGAIVRACLPRIVAHGVASAEEVDVDTLQARLDAERTATDAIYVGDVMFGAGRESRLFPVER</sequence>
<dbReference type="SUPFAM" id="SSF53335">
    <property type="entry name" value="S-adenosyl-L-methionine-dependent methyltransferases"/>
    <property type="match status" value="1"/>
</dbReference>
<name>A0A9E6RCG1_9HYPH</name>
<feature type="domain" description="Methyltransferase" evidence="4">
    <location>
        <begin position="1"/>
        <end position="114"/>
    </location>
</feature>